<organism evidence="1 2">
    <name type="scientific">Mesobacillus persicus</name>
    <dbReference type="NCBI Taxonomy" id="930146"/>
    <lineage>
        <taxon>Bacteria</taxon>
        <taxon>Bacillati</taxon>
        <taxon>Bacillota</taxon>
        <taxon>Bacilli</taxon>
        <taxon>Bacillales</taxon>
        <taxon>Bacillaceae</taxon>
        <taxon>Mesobacillus</taxon>
    </lineage>
</organism>
<dbReference type="Proteomes" id="UP000198553">
    <property type="component" value="Unassembled WGS sequence"/>
</dbReference>
<dbReference type="OrthoDB" id="7869153at2"/>
<proteinExistence type="predicted"/>
<dbReference type="GO" id="GO:0016874">
    <property type="term" value="F:ligase activity"/>
    <property type="evidence" value="ECO:0007669"/>
    <property type="project" value="UniProtKB-KW"/>
</dbReference>
<gene>
    <name evidence="1" type="ORF">SAMN05192533_10970</name>
</gene>
<dbReference type="RefSeq" id="WP_090746432.1">
    <property type="nucleotide sequence ID" value="NZ_FOBW01000009.1"/>
</dbReference>
<dbReference type="InterPro" id="IPR026838">
    <property type="entry name" value="YheC/D"/>
</dbReference>
<dbReference type="GO" id="GO:0005524">
    <property type="term" value="F:ATP binding"/>
    <property type="evidence" value="ECO:0007669"/>
    <property type="project" value="InterPro"/>
</dbReference>
<keyword evidence="2" id="KW-1185">Reference proteome</keyword>
<dbReference type="EMBL" id="FOBW01000009">
    <property type="protein sequence ID" value="SEN11327.1"/>
    <property type="molecule type" value="Genomic_DNA"/>
</dbReference>
<evidence type="ECO:0000313" key="1">
    <source>
        <dbReference type="EMBL" id="SEN11327.1"/>
    </source>
</evidence>
<name>A0A1H8DXQ3_9BACI</name>
<keyword evidence="1" id="KW-0436">Ligase</keyword>
<dbReference type="AlphaFoldDB" id="A0A1H8DXQ3"/>
<dbReference type="InterPro" id="IPR013815">
    <property type="entry name" value="ATP_grasp_subdomain_1"/>
</dbReference>
<accession>A0A1H8DXQ3</accession>
<reference evidence="2" key="1">
    <citation type="submission" date="2016-10" db="EMBL/GenBank/DDBJ databases">
        <authorList>
            <person name="Varghese N."/>
            <person name="Submissions S."/>
        </authorList>
    </citation>
    <scope>NUCLEOTIDE SEQUENCE [LARGE SCALE GENOMIC DNA]</scope>
    <source>
        <strain evidence="2">B48,IBRC-M 10115,DSM 25386,CECT 8001</strain>
    </source>
</reference>
<dbReference type="SUPFAM" id="SSF56059">
    <property type="entry name" value="Glutathione synthetase ATP-binding domain-like"/>
    <property type="match status" value="1"/>
</dbReference>
<protein>
    <submittedName>
        <fullName evidence="1">Glutathione synthase/RimK-type ligase, ATP-grasp superfamily</fullName>
    </submittedName>
</protein>
<dbReference type="STRING" id="930146.SAMN05192533_10970"/>
<dbReference type="Gene3D" id="3.30.1490.20">
    <property type="entry name" value="ATP-grasp fold, A domain"/>
    <property type="match status" value="1"/>
</dbReference>
<dbReference type="Pfam" id="PF14398">
    <property type="entry name" value="ATPgrasp_YheCD"/>
    <property type="match status" value="1"/>
</dbReference>
<sequence length="390" mass="45077">MKLSYDYWHELWYQKGTSKRIYFGANKVPIPSFEGKDLLTFDLTIKDDHVGPLIGIMASLSKDGTVLGNIPLFKAIQREAINNGGFSIVFTPEDLNHKNVSGFIFNPEKDSWHQAVTPLPQVVYNRVPLRKTEDSPAFLQATRLFEEWNIPFFNPSFIDKATLYELVRDHPFFNPLMPKTILVTTKDELEEFLKEHKGIYLKPSLSSRGHGIFSVKYHDDGSIEFKSHHQVKVYPSFVDFWREKSRILEKRRYIAQVEVIPAQLDGRRFDFRVHAHDSQEGYKITGIGVRQSQKQSLTTHLPNGGILIPYERVQTKQHDKFFSTLVKQVGELLTKELGYFGEFSIDAGITIAGDYVLYEVNSKPMAFDEKKIENERIRRIVELLYHKAGF</sequence>
<evidence type="ECO:0000313" key="2">
    <source>
        <dbReference type="Proteomes" id="UP000198553"/>
    </source>
</evidence>